<comment type="caution">
    <text evidence="1">The sequence shown here is derived from an EMBL/GenBank/DDBJ whole genome shotgun (WGS) entry which is preliminary data.</text>
</comment>
<gene>
    <name evidence="1" type="ORF">L6164_014329</name>
</gene>
<accession>A0ACB9NHQ5</accession>
<organism evidence="1 2">
    <name type="scientific">Bauhinia variegata</name>
    <name type="common">Purple orchid tree</name>
    <name type="synonym">Phanera variegata</name>
    <dbReference type="NCBI Taxonomy" id="167791"/>
    <lineage>
        <taxon>Eukaryota</taxon>
        <taxon>Viridiplantae</taxon>
        <taxon>Streptophyta</taxon>
        <taxon>Embryophyta</taxon>
        <taxon>Tracheophyta</taxon>
        <taxon>Spermatophyta</taxon>
        <taxon>Magnoliopsida</taxon>
        <taxon>eudicotyledons</taxon>
        <taxon>Gunneridae</taxon>
        <taxon>Pentapetalae</taxon>
        <taxon>rosids</taxon>
        <taxon>fabids</taxon>
        <taxon>Fabales</taxon>
        <taxon>Fabaceae</taxon>
        <taxon>Cercidoideae</taxon>
        <taxon>Cercideae</taxon>
        <taxon>Bauhiniinae</taxon>
        <taxon>Bauhinia</taxon>
    </lineage>
</organism>
<keyword evidence="2" id="KW-1185">Reference proteome</keyword>
<protein>
    <submittedName>
        <fullName evidence="1">Uncharacterized protein</fullName>
    </submittedName>
</protein>
<sequence length="740" mass="80921">MERDEITSLGANGRGELRGAGGKVRKPPTRKTAPSPYARPPESGQRRWIWKLVDPACRLIAGGAARILPSFLLKTASTPALTGPNYGIEDQGEWKTEEQGRTDDDPKYNLQLGTSKSTEMASTVDITDKLKRSSKLDMHKKGEKGEQSENNSLSEIEQLLEEKKFSRDEINHLVEILNSRTVDIPNVEHVRENQSLTAKNDDEVFVVTHQVSKTSNEQKHGELNGAIWGSSTPLVQSKVEDEVGASPIDIARAYMNSRASEVGHICENIIQESKSTAVHGKGAATKPFVPLPSPKPSAYWPGAVVHDAYLTPQNERSRYGLHNFPRTPYSRTILSKSKSRSTHMQGDYKRISSTPLYQSQTPLYGQDKSTGDAIEGGYGSVGPIRRIRHNKDGGRSSSSRPTYFHSSLKGPSQRESSDVHEGFLPSITKSLEPGGTSSTHKFHSSDNKLQGSEVGVPTVHMHTSLMARKILEHIDRNPPTPREKSAELKLATKWKNPESSVDFNAVLSNDKNFSLKSKDVGPFKYDGLDGKKSTLNEVQGKSDVAKPNESTDKHINVRNEGSLASDIKVGNSILGLGNSARTLRNSGGSHDFPIKSTDEDALKTLPSGGQSCAVNHEKRPVSESSLSKPVLPSIFINKPESRWTFASDNNSGFTFPVSTSSSVFSEPPTPSIFPSSLSGDQNQSKERSEPSYSFGLKKSSPRLVFSFPSTSNTTALNDAGDIHFSFGSNEKSRLSFNFSS</sequence>
<evidence type="ECO:0000313" key="1">
    <source>
        <dbReference type="EMBL" id="KAI4335707.1"/>
    </source>
</evidence>
<evidence type="ECO:0000313" key="2">
    <source>
        <dbReference type="Proteomes" id="UP000828941"/>
    </source>
</evidence>
<name>A0ACB9NHQ5_BAUVA</name>
<proteinExistence type="predicted"/>
<dbReference type="EMBL" id="CM039431">
    <property type="protein sequence ID" value="KAI4335707.1"/>
    <property type="molecule type" value="Genomic_DNA"/>
</dbReference>
<dbReference type="Proteomes" id="UP000828941">
    <property type="component" value="Chromosome 6"/>
</dbReference>
<reference evidence="1 2" key="1">
    <citation type="journal article" date="2022" name="DNA Res.">
        <title>Chromosomal-level genome assembly of the orchid tree Bauhinia variegata (Leguminosae; Cercidoideae) supports the allotetraploid origin hypothesis of Bauhinia.</title>
        <authorList>
            <person name="Zhong Y."/>
            <person name="Chen Y."/>
            <person name="Zheng D."/>
            <person name="Pang J."/>
            <person name="Liu Y."/>
            <person name="Luo S."/>
            <person name="Meng S."/>
            <person name="Qian L."/>
            <person name="Wei D."/>
            <person name="Dai S."/>
            <person name="Zhou R."/>
        </authorList>
    </citation>
    <scope>NUCLEOTIDE SEQUENCE [LARGE SCALE GENOMIC DNA]</scope>
    <source>
        <strain evidence="1">BV-YZ2020</strain>
    </source>
</reference>